<dbReference type="GO" id="GO:0008360">
    <property type="term" value="P:regulation of cell shape"/>
    <property type="evidence" value="ECO:0007669"/>
    <property type="project" value="UniProtKB-UniRule"/>
</dbReference>
<dbReference type="HOGENOM" id="CLU_029999_1_0_11"/>
<proteinExistence type="predicted"/>
<dbReference type="eggNOG" id="COG1376">
    <property type="taxonomic scope" value="Bacteria"/>
</dbReference>
<evidence type="ECO:0000313" key="8">
    <source>
        <dbReference type="EMBL" id="ENO17362.1"/>
    </source>
</evidence>
<keyword evidence="9" id="KW-1185">Reference proteome</keyword>
<dbReference type="Gene3D" id="2.40.440.10">
    <property type="entry name" value="L,D-transpeptidase catalytic domain-like"/>
    <property type="match status" value="1"/>
</dbReference>
<feature type="active site" description="Nucleophile" evidence="6">
    <location>
        <position position="458"/>
    </location>
</feature>
<dbReference type="Proteomes" id="UP000013015">
    <property type="component" value="Unassembled WGS sequence"/>
</dbReference>
<name>N6X1R0_9ACTO</name>
<sequence>MSHIAPASRARSAPRLLIGVGLMLIALVTSAIACGAYAHSHEGTAMPGVKVAGEDVTGMTRSEISELVENRFAASTVTFTVAGKSLDIPLVESGADIDESLVADAALKGATNPFSRLLTSVAPRSVRLAPTIDEEGFTALIDRLDALVGEAPLSASVELDDSGTSHRVIPGHAGRGVDRESVRTALFEASESMESTRVELEVHEIEPEVSTEEATQAAKEMDALLEAEVSLQGPKRLHEASAADKASWVGARRAFGGLTADVNGSAVREWLDGVVAAEERDPINAIDEVDANGTLLEPARPGKVGIDVTNVENTAAELEEAVKKGTGFQGVLTSREIPFETEQRVVANGPERFAYRARAGEKWVDVDLTDSTLTLYQGQERIYGPILINHGGVGHETVTGVYHVYLKFPAQDMGCTPEWPYCERAVPWVSYWHASYALHGAPWVEEFGIGTDESSHGCINIPVDEAKRVFDFAEIGTTVVTHR</sequence>
<dbReference type="EMBL" id="AQHZ01000029">
    <property type="protein sequence ID" value="ENO17362.1"/>
    <property type="molecule type" value="Genomic_DNA"/>
</dbReference>
<keyword evidence="5 6" id="KW-0961">Cell wall biogenesis/degradation</keyword>
<keyword evidence="3 6" id="KW-0133">Cell shape</keyword>
<evidence type="ECO:0000256" key="2">
    <source>
        <dbReference type="ARBA" id="ARBA00022679"/>
    </source>
</evidence>
<comment type="caution">
    <text evidence="8">The sequence shown here is derived from an EMBL/GenBank/DDBJ whole genome shotgun (WGS) entry which is preliminary data.</text>
</comment>
<keyword evidence="4 6" id="KW-0573">Peptidoglycan synthesis</keyword>
<dbReference type="PATRIC" id="fig|888050.3.peg.1823"/>
<organism evidence="8 9">
    <name type="scientific">Schaalia cardiffensis F0333</name>
    <dbReference type="NCBI Taxonomy" id="888050"/>
    <lineage>
        <taxon>Bacteria</taxon>
        <taxon>Bacillati</taxon>
        <taxon>Actinomycetota</taxon>
        <taxon>Actinomycetes</taxon>
        <taxon>Actinomycetales</taxon>
        <taxon>Actinomycetaceae</taxon>
        <taxon>Schaalia</taxon>
    </lineage>
</organism>
<gene>
    <name evidence="8" type="ORF">HMPREF9004_1904</name>
</gene>
<dbReference type="AlphaFoldDB" id="N6X1R0"/>
<dbReference type="Pfam" id="PF03734">
    <property type="entry name" value="YkuD"/>
    <property type="match status" value="1"/>
</dbReference>
<dbReference type="RefSeq" id="WP_005964946.1">
    <property type="nucleotide sequence ID" value="NZ_CP040505.1"/>
</dbReference>
<dbReference type="OrthoDB" id="3176960at2"/>
<dbReference type="InterPro" id="IPR038063">
    <property type="entry name" value="Transpep_catalytic_dom"/>
</dbReference>
<dbReference type="PROSITE" id="PS52029">
    <property type="entry name" value="LD_TPASE"/>
    <property type="match status" value="1"/>
</dbReference>
<dbReference type="GO" id="GO:0071972">
    <property type="term" value="F:peptidoglycan L,D-transpeptidase activity"/>
    <property type="evidence" value="ECO:0007669"/>
    <property type="project" value="TreeGrafter"/>
</dbReference>
<dbReference type="GO" id="GO:0005576">
    <property type="term" value="C:extracellular region"/>
    <property type="evidence" value="ECO:0007669"/>
    <property type="project" value="TreeGrafter"/>
</dbReference>
<protein>
    <recommendedName>
        <fullName evidence="7">L,D-TPase catalytic domain-containing protein</fullName>
    </recommendedName>
</protein>
<dbReference type="GO" id="GO:0018104">
    <property type="term" value="P:peptidoglycan-protein cross-linking"/>
    <property type="evidence" value="ECO:0007669"/>
    <property type="project" value="TreeGrafter"/>
</dbReference>
<evidence type="ECO:0000256" key="1">
    <source>
        <dbReference type="ARBA" id="ARBA00004752"/>
    </source>
</evidence>
<feature type="domain" description="L,D-TPase catalytic" evidence="7">
    <location>
        <begin position="362"/>
        <end position="482"/>
    </location>
</feature>
<dbReference type="SUPFAM" id="SSF141523">
    <property type="entry name" value="L,D-transpeptidase catalytic domain-like"/>
    <property type="match status" value="1"/>
</dbReference>
<dbReference type="InterPro" id="IPR005490">
    <property type="entry name" value="LD_TPept_cat_dom"/>
</dbReference>
<evidence type="ECO:0000256" key="4">
    <source>
        <dbReference type="ARBA" id="ARBA00022984"/>
    </source>
</evidence>
<evidence type="ECO:0000259" key="7">
    <source>
        <dbReference type="PROSITE" id="PS52029"/>
    </source>
</evidence>
<reference evidence="8 9" key="1">
    <citation type="submission" date="2013-03" db="EMBL/GenBank/DDBJ databases">
        <title>Reference genome for the Human Microbiome Project.</title>
        <authorList>
            <person name="Aqrawi P."/>
            <person name="Ayvaz T."/>
            <person name="Bess C."/>
            <person name="Blankenburg K."/>
            <person name="Coyle M."/>
            <person name="Deng J."/>
            <person name="Forbes L."/>
            <person name="Fowler G."/>
            <person name="Francisco L."/>
            <person name="Fu Q."/>
            <person name="Gibbs R."/>
            <person name="Gross S."/>
            <person name="Gubbala S."/>
            <person name="Hale W."/>
            <person name="Hemphill L."/>
            <person name="Highlander S."/>
            <person name="Hirani K."/>
            <person name="Jackson L."/>
            <person name="Jakkamsetti A."/>
            <person name="Javaid M."/>
            <person name="Jayaseelan J.C."/>
            <person name="Jiang H."/>
            <person name="Joshi V."/>
            <person name="Korchina V."/>
            <person name="Kovar C."/>
            <person name="Lara F."/>
            <person name="Lee S."/>
            <person name="Liu Y."/>
            <person name="Mata R."/>
            <person name="Mathew T."/>
            <person name="Munidasa M."/>
            <person name="Muzny D."/>
            <person name="Nazareth L."/>
            <person name="Ngo R."/>
            <person name="Nguyen L."/>
            <person name="Nguyen N."/>
            <person name="Okwuonu G."/>
            <person name="Ongeri F."/>
            <person name="Palculict T."/>
            <person name="Patil S."/>
            <person name="Petrosino J."/>
            <person name="Pham C."/>
            <person name="Pham P."/>
            <person name="Pu L.-L."/>
            <person name="Qin X."/>
            <person name="Qu J."/>
            <person name="Reid J."/>
            <person name="Ross M."/>
            <person name="Ruth R."/>
            <person name="Saada N."/>
            <person name="San Lucas F."/>
            <person name="Santibanez J."/>
            <person name="Shang Y."/>
            <person name="Simmons D."/>
            <person name="Song X.-Z."/>
            <person name="Tang L.-Y."/>
            <person name="Thornton R."/>
            <person name="Warren J."/>
            <person name="Weissenberger G."/>
            <person name="Wilczek-Boney K."/>
            <person name="Worley K."/>
            <person name="Youmans B."/>
            <person name="Zhang J."/>
            <person name="Zhang L."/>
            <person name="Zhao Z."/>
            <person name="Zhou C."/>
            <person name="Zhu D."/>
            <person name="Zhu Y."/>
        </authorList>
    </citation>
    <scope>NUCLEOTIDE SEQUENCE [LARGE SCALE GENOMIC DNA]</scope>
    <source>
        <strain evidence="8 9">F0333</strain>
    </source>
</reference>
<dbReference type="STRING" id="888050.HMPREF9004_1904"/>
<dbReference type="GO" id="GO:0071555">
    <property type="term" value="P:cell wall organization"/>
    <property type="evidence" value="ECO:0007669"/>
    <property type="project" value="UniProtKB-UniRule"/>
</dbReference>
<evidence type="ECO:0000313" key="9">
    <source>
        <dbReference type="Proteomes" id="UP000013015"/>
    </source>
</evidence>
<evidence type="ECO:0000256" key="5">
    <source>
        <dbReference type="ARBA" id="ARBA00023316"/>
    </source>
</evidence>
<comment type="pathway">
    <text evidence="1 6">Cell wall biogenesis; peptidoglycan biosynthesis.</text>
</comment>
<evidence type="ECO:0000256" key="6">
    <source>
        <dbReference type="PROSITE-ProRule" id="PRU01373"/>
    </source>
</evidence>
<dbReference type="InterPro" id="IPR050979">
    <property type="entry name" value="LD-transpeptidase"/>
</dbReference>
<feature type="active site" description="Proton donor/acceptor" evidence="6">
    <location>
        <position position="439"/>
    </location>
</feature>
<dbReference type="PANTHER" id="PTHR30582">
    <property type="entry name" value="L,D-TRANSPEPTIDASE"/>
    <property type="match status" value="1"/>
</dbReference>
<keyword evidence="2" id="KW-0808">Transferase</keyword>
<evidence type="ECO:0000256" key="3">
    <source>
        <dbReference type="ARBA" id="ARBA00022960"/>
    </source>
</evidence>
<dbReference type="GO" id="GO:0016740">
    <property type="term" value="F:transferase activity"/>
    <property type="evidence" value="ECO:0007669"/>
    <property type="project" value="UniProtKB-KW"/>
</dbReference>
<dbReference type="UniPathway" id="UPA00219"/>
<dbReference type="PANTHER" id="PTHR30582:SF2">
    <property type="entry name" value="L,D-TRANSPEPTIDASE YCIB-RELATED"/>
    <property type="match status" value="1"/>
</dbReference>
<dbReference type="CDD" id="cd16913">
    <property type="entry name" value="YkuD_like"/>
    <property type="match status" value="1"/>
</dbReference>
<accession>N6X1R0</accession>